<protein>
    <recommendedName>
        <fullName evidence="5">Anaphase-promoting complex subunit 4 WD40 domain-containing protein</fullName>
    </recommendedName>
</protein>
<dbReference type="InterPro" id="IPR036322">
    <property type="entry name" value="WD40_repeat_dom_sf"/>
</dbReference>
<organism evidence="4">
    <name type="scientific">Calcidiscus leptoporus</name>
    <dbReference type="NCBI Taxonomy" id="127549"/>
    <lineage>
        <taxon>Eukaryota</taxon>
        <taxon>Haptista</taxon>
        <taxon>Haptophyta</taxon>
        <taxon>Prymnesiophyceae</taxon>
        <taxon>Coccolithales</taxon>
        <taxon>Calcidiscaceae</taxon>
        <taxon>Calcidiscus</taxon>
    </lineage>
</organism>
<keyword evidence="2" id="KW-0677">Repeat</keyword>
<dbReference type="InterPro" id="IPR020472">
    <property type="entry name" value="WD40_PAC1"/>
</dbReference>
<dbReference type="InterPro" id="IPR019775">
    <property type="entry name" value="WD40_repeat_CS"/>
</dbReference>
<dbReference type="SUPFAM" id="SSF50978">
    <property type="entry name" value="WD40 repeat-like"/>
    <property type="match status" value="1"/>
</dbReference>
<dbReference type="Pfam" id="PF00400">
    <property type="entry name" value="WD40"/>
    <property type="match status" value="4"/>
</dbReference>
<evidence type="ECO:0008006" key="5">
    <source>
        <dbReference type="Google" id="ProtNLM"/>
    </source>
</evidence>
<evidence type="ECO:0000256" key="3">
    <source>
        <dbReference type="PROSITE-ProRule" id="PRU00221"/>
    </source>
</evidence>
<evidence type="ECO:0000256" key="1">
    <source>
        <dbReference type="ARBA" id="ARBA00022574"/>
    </source>
</evidence>
<dbReference type="AlphaFoldDB" id="A0A7S0JK06"/>
<dbReference type="PROSITE" id="PS00678">
    <property type="entry name" value="WD_REPEATS_1"/>
    <property type="match status" value="1"/>
</dbReference>
<dbReference type="PROSITE" id="PS50294">
    <property type="entry name" value="WD_REPEATS_REGION"/>
    <property type="match status" value="3"/>
</dbReference>
<feature type="repeat" description="WD" evidence="3">
    <location>
        <begin position="63"/>
        <end position="104"/>
    </location>
</feature>
<evidence type="ECO:0000313" key="4">
    <source>
        <dbReference type="EMBL" id="CAD8554166.1"/>
    </source>
</evidence>
<dbReference type="SMART" id="SM00320">
    <property type="entry name" value="WD40"/>
    <property type="match status" value="4"/>
</dbReference>
<sequence>MFGAAQPAGHNPNNDVEVQNAATDGISCVSWSPTANFLVAGSWDNQIRCWEVQQNGTSVPKASISHSAPILCAGWSSDGARVYTGGCDKIAKVWDLATNQSMQVAAHDAPIKDIFWVAEKNFLVTCSWDKTIKYWDGKSPTPGATLTLPERAYATDVRGELLVTTTADRKVVIVNLNNPSTPHSTIPSPLKFQSRCVACWPDKRGFCLGSIEGRVAVHHVSTREEDKKNNFAFKCHRENNDIYAVNCISFHPTFGTFATTGSDGMYTFWDKDNRQRLKSFNKANAPIPCGAFNRDGTIFAYAVSYDWSKGSEHYNPRTNHLLLHSVPEAEIKSRGAQKKGFGTGR</sequence>
<feature type="repeat" description="WD" evidence="3">
    <location>
        <begin position="19"/>
        <end position="60"/>
    </location>
</feature>
<dbReference type="PROSITE" id="PS50082">
    <property type="entry name" value="WD_REPEATS_2"/>
    <property type="match status" value="4"/>
</dbReference>
<dbReference type="PRINTS" id="PR00320">
    <property type="entry name" value="GPROTEINBRPT"/>
</dbReference>
<evidence type="ECO:0000256" key="2">
    <source>
        <dbReference type="ARBA" id="ARBA00022737"/>
    </source>
</evidence>
<dbReference type="Gene3D" id="2.130.10.10">
    <property type="entry name" value="YVTN repeat-like/Quinoprotein amine dehydrogenase"/>
    <property type="match status" value="1"/>
</dbReference>
<feature type="repeat" description="WD" evidence="3">
    <location>
        <begin position="104"/>
        <end position="136"/>
    </location>
</feature>
<proteinExistence type="predicted"/>
<gene>
    <name evidence="4" type="ORF">CLEP1334_LOCUS29457</name>
</gene>
<keyword evidence="1 3" id="KW-0853">WD repeat</keyword>
<dbReference type="InterPro" id="IPR001680">
    <property type="entry name" value="WD40_rpt"/>
</dbReference>
<dbReference type="InterPro" id="IPR015943">
    <property type="entry name" value="WD40/YVTN_repeat-like_dom_sf"/>
</dbReference>
<feature type="repeat" description="WD" evidence="3">
    <location>
        <begin position="245"/>
        <end position="279"/>
    </location>
</feature>
<name>A0A7S0JK06_9EUKA</name>
<reference evidence="4" key="1">
    <citation type="submission" date="2021-01" db="EMBL/GenBank/DDBJ databases">
        <authorList>
            <person name="Corre E."/>
            <person name="Pelletier E."/>
            <person name="Niang G."/>
            <person name="Scheremetjew M."/>
            <person name="Finn R."/>
            <person name="Kale V."/>
            <person name="Holt S."/>
            <person name="Cochrane G."/>
            <person name="Meng A."/>
            <person name="Brown T."/>
            <person name="Cohen L."/>
        </authorList>
    </citation>
    <scope>NUCLEOTIDE SEQUENCE</scope>
    <source>
        <strain evidence="4">RCC1130</strain>
    </source>
</reference>
<dbReference type="EMBL" id="HBER01058966">
    <property type="protein sequence ID" value="CAD8554166.1"/>
    <property type="molecule type" value="Transcribed_RNA"/>
</dbReference>
<dbReference type="FunFam" id="2.130.10.10:FF:000190">
    <property type="entry name" value="Nuclear pore complex subunit"/>
    <property type="match status" value="1"/>
</dbReference>
<accession>A0A7S0JK06</accession>
<dbReference type="PANTHER" id="PTHR10971">
    <property type="entry name" value="MRNA EXPORT FACTOR AND BUB3"/>
    <property type="match status" value="1"/>
</dbReference>